<reference evidence="1" key="1">
    <citation type="submission" date="2021-01" db="EMBL/GenBank/DDBJ databases">
        <title>Whole genome shotgun sequence of Dactylosporangium siamense NBRC 106093.</title>
        <authorList>
            <person name="Komaki H."/>
            <person name="Tamura T."/>
        </authorList>
    </citation>
    <scope>NUCLEOTIDE SEQUENCE</scope>
    <source>
        <strain evidence="1">NBRC 106093</strain>
    </source>
</reference>
<dbReference type="InterPro" id="IPR015915">
    <property type="entry name" value="Kelch-typ_b-propeller"/>
</dbReference>
<accession>A0A919UGE9</accession>
<gene>
    <name evidence="1" type="ORF">Dsi01nite_092620</name>
</gene>
<dbReference type="SUPFAM" id="SSF50965">
    <property type="entry name" value="Galactose oxidase, central domain"/>
    <property type="match status" value="1"/>
</dbReference>
<dbReference type="AlphaFoldDB" id="A0A919UGE9"/>
<dbReference type="EMBL" id="BONQ01000151">
    <property type="protein sequence ID" value="GIG51221.1"/>
    <property type="molecule type" value="Genomic_DNA"/>
</dbReference>
<proteinExistence type="predicted"/>
<dbReference type="Proteomes" id="UP000660611">
    <property type="component" value="Unassembled WGS sequence"/>
</dbReference>
<dbReference type="RefSeq" id="WP_203852833.1">
    <property type="nucleotide sequence ID" value="NZ_BAAAVW010000031.1"/>
</dbReference>
<keyword evidence="2" id="KW-1185">Reference proteome</keyword>
<evidence type="ECO:0000313" key="2">
    <source>
        <dbReference type="Proteomes" id="UP000660611"/>
    </source>
</evidence>
<protein>
    <recommendedName>
        <fullName evidence="3">Galactose oxidase</fullName>
    </recommendedName>
</protein>
<evidence type="ECO:0000313" key="1">
    <source>
        <dbReference type="EMBL" id="GIG51221.1"/>
    </source>
</evidence>
<sequence length="366" mass="36905">MRRSLATLAVAVTVTGCAAVDDHAPPPGDRSWAAVAAGPLSPRHDALGVWDGRRFVVVGGSAGVPCPPQADCAPTPALTDGAAYDPAAGTWQPIPAAPVPLGPGDQLVAAGGRLYALTRDAAFLGYDGAAWTTLPSPPGAGQLLDAGGTPVLVAGTDEHGATVDAAFDAAKGAWRVLPDDPLGPSFNRMAVWAGDRLLLAAEDLVPDPGATKPSLVRLAALDAALTTWAAPTGTEVLHSSLAVAAGTVVWTGTGHADGGQVGNWGRAYPEGGLLTVATGQWRPLPQPPRPAGSLPIDPALSTGGRVTVGGHLLDPATGDWLRVSDPPGGQRFAATLVAGPDLLFLWGGAVEHDAGRNLGDGHLLRV</sequence>
<evidence type="ECO:0008006" key="3">
    <source>
        <dbReference type="Google" id="ProtNLM"/>
    </source>
</evidence>
<comment type="caution">
    <text evidence="1">The sequence shown here is derived from an EMBL/GenBank/DDBJ whole genome shotgun (WGS) entry which is preliminary data.</text>
</comment>
<dbReference type="Gene3D" id="2.120.10.80">
    <property type="entry name" value="Kelch-type beta propeller"/>
    <property type="match status" value="2"/>
</dbReference>
<organism evidence="1 2">
    <name type="scientific">Dactylosporangium siamense</name>
    <dbReference type="NCBI Taxonomy" id="685454"/>
    <lineage>
        <taxon>Bacteria</taxon>
        <taxon>Bacillati</taxon>
        <taxon>Actinomycetota</taxon>
        <taxon>Actinomycetes</taxon>
        <taxon>Micromonosporales</taxon>
        <taxon>Micromonosporaceae</taxon>
        <taxon>Dactylosporangium</taxon>
    </lineage>
</organism>
<dbReference type="InterPro" id="IPR011043">
    <property type="entry name" value="Gal_Oxase/kelch_b-propeller"/>
</dbReference>
<name>A0A919UGE9_9ACTN</name>
<dbReference type="PROSITE" id="PS51257">
    <property type="entry name" value="PROKAR_LIPOPROTEIN"/>
    <property type="match status" value="1"/>
</dbReference>